<dbReference type="RefSeq" id="WP_212213809.1">
    <property type="nucleotide sequence ID" value="NZ_JAGUCO010000002.1"/>
</dbReference>
<gene>
    <name evidence="2" type="ORF">KEM10_04005</name>
</gene>
<accession>A0ABS5JRI6</accession>
<keyword evidence="3" id="KW-1185">Reference proteome</keyword>
<keyword evidence="1" id="KW-0472">Membrane</keyword>
<proteinExistence type="predicted"/>
<evidence type="ECO:0000313" key="2">
    <source>
        <dbReference type="EMBL" id="MBS2097430.1"/>
    </source>
</evidence>
<keyword evidence="1" id="KW-0812">Transmembrane</keyword>
<organism evidence="2 3">
    <name type="scientific">Carboxylicivirga linearis</name>
    <dbReference type="NCBI Taxonomy" id="1628157"/>
    <lineage>
        <taxon>Bacteria</taxon>
        <taxon>Pseudomonadati</taxon>
        <taxon>Bacteroidota</taxon>
        <taxon>Bacteroidia</taxon>
        <taxon>Marinilabiliales</taxon>
        <taxon>Marinilabiliaceae</taxon>
        <taxon>Carboxylicivirga</taxon>
    </lineage>
</organism>
<sequence length="64" mass="7672">MKLVRHYLENIAGIEVYPIISFVLFFTLFLFITWYVIKMDKDVIEEVSNYALDENDEMPHKNQS</sequence>
<evidence type="ECO:0000256" key="1">
    <source>
        <dbReference type="SAM" id="Phobius"/>
    </source>
</evidence>
<keyword evidence="1" id="KW-1133">Transmembrane helix</keyword>
<feature type="transmembrane region" description="Helical" evidence="1">
    <location>
        <begin position="16"/>
        <end position="37"/>
    </location>
</feature>
<evidence type="ECO:0008006" key="4">
    <source>
        <dbReference type="Google" id="ProtNLM"/>
    </source>
</evidence>
<reference evidence="2 3" key="1">
    <citation type="journal article" date="2015" name="Int. J. Syst. Evol. Microbiol.">
        <title>Carboxylicivirga linearis sp. nov., isolated from a sea cucumber culture pond.</title>
        <authorList>
            <person name="Wang F.Q."/>
            <person name="Zhou Y.X."/>
            <person name="Lin X.Z."/>
            <person name="Chen G.J."/>
            <person name="Du Z.J."/>
        </authorList>
    </citation>
    <scope>NUCLEOTIDE SEQUENCE [LARGE SCALE GENOMIC DNA]</scope>
    <source>
        <strain evidence="2 3">FB218</strain>
    </source>
</reference>
<name>A0ABS5JRI6_9BACT</name>
<evidence type="ECO:0000313" key="3">
    <source>
        <dbReference type="Proteomes" id="UP000708576"/>
    </source>
</evidence>
<protein>
    <recommendedName>
        <fullName evidence="4">CcoQ/FixQ family Cbb3-type cytochrome c oxidase assembly chaperone</fullName>
    </recommendedName>
</protein>
<dbReference type="Proteomes" id="UP000708576">
    <property type="component" value="Unassembled WGS sequence"/>
</dbReference>
<comment type="caution">
    <text evidence="2">The sequence shown here is derived from an EMBL/GenBank/DDBJ whole genome shotgun (WGS) entry which is preliminary data.</text>
</comment>
<dbReference type="EMBL" id="JAGUCO010000002">
    <property type="protein sequence ID" value="MBS2097430.1"/>
    <property type="molecule type" value="Genomic_DNA"/>
</dbReference>